<dbReference type="PRINTS" id="PR00368">
    <property type="entry name" value="FADPNR"/>
</dbReference>
<dbReference type="Pfam" id="PF00890">
    <property type="entry name" value="FAD_binding_2"/>
    <property type="match status" value="1"/>
</dbReference>
<dbReference type="Gene3D" id="3.50.50.60">
    <property type="entry name" value="FAD/NAD(P)-binding domain"/>
    <property type="match status" value="2"/>
</dbReference>
<proteinExistence type="predicted"/>
<dbReference type="Pfam" id="PF02910">
    <property type="entry name" value="Succ_DH_flav_C"/>
    <property type="match status" value="1"/>
</dbReference>
<evidence type="ECO:0000256" key="2">
    <source>
        <dbReference type="ARBA" id="ARBA00023002"/>
    </source>
</evidence>
<dbReference type="GO" id="GO:0009055">
    <property type="term" value="F:electron transfer activity"/>
    <property type="evidence" value="ECO:0007669"/>
    <property type="project" value="TreeGrafter"/>
</dbReference>
<dbReference type="EMBL" id="DRTT01000121">
    <property type="protein sequence ID" value="HHF98705.1"/>
    <property type="molecule type" value="Genomic_DNA"/>
</dbReference>
<dbReference type="GO" id="GO:0009061">
    <property type="term" value="P:anaerobic respiration"/>
    <property type="evidence" value="ECO:0007669"/>
    <property type="project" value="TreeGrafter"/>
</dbReference>
<dbReference type="AlphaFoldDB" id="A0A7V5HZB8"/>
<dbReference type="Proteomes" id="UP000886070">
    <property type="component" value="Unassembled WGS sequence"/>
</dbReference>
<evidence type="ECO:0000313" key="5">
    <source>
        <dbReference type="EMBL" id="HHF98705.1"/>
    </source>
</evidence>
<dbReference type="GO" id="GO:0005886">
    <property type="term" value="C:plasma membrane"/>
    <property type="evidence" value="ECO:0007669"/>
    <property type="project" value="TreeGrafter"/>
</dbReference>
<dbReference type="GO" id="GO:0000104">
    <property type="term" value="F:succinate dehydrogenase activity"/>
    <property type="evidence" value="ECO:0007669"/>
    <property type="project" value="TreeGrafter"/>
</dbReference>
<dbReference type="InterPro" id="IPR027477">
    <property type="entry name" value="Succ_DH/fumarate_Rdtase_cat_sf"/>
</dbReference>
<reference evidence="5" key="1">
    <citation type="journal article" date="2020" name="mSystems">
        <title>Genome- and Community-Level Interaction Insights into Carbon Utilization and Element Cycling Functions of Hydrothermarchaeota in Hydrothermal Sediment.</title>
        <authorList>
            <person name="Zhou Z."/>
            <person name="Liu Y."/>
            <person name="Xu W."/>
            <person name="Pan J."/>
            <person name="Luo Z.H."/>
            <person name="Li M."/>
        </authorList>
    </citation>
    <scope>NUCLEOTIDE SEQUENCE [LARGE SCALE GENOMIC DNA]</scope>
    <source>
        <strain evidence="5">HyVt-92</strain>
    </source>
</reference>
<dbReference type="Gene3D" id="1.20.58.100">
    <property type="entry name" value="Fumarate reductase/succinate dehydrogenase flavoprotein-like, C-terminal domain"/>
    <property type="match status" value="1"/>
</dbReference>
<dbReference type="InterPro" id="IPR030664">
    <property type="entry name" value="SdhA/FrdA/AprA"/>
</dbReference>
<dbReference type="InterPro" id="IPR037099">
    <property type="entry name" value="Fum_R/Succ_DH_flav-like_C_sf"/>
</dbReference>
<protein>
    <submittedName>
        <fullName evidence="5">FAD-binding protein</fullName>
    </submittedName>
</protein>
<dbReference type="PANTHER" id="PTHR11632">
    <property type="entry name" value="SUCCINATE DEHYDROGENASE 2 FLAVOPROTEIN SUBUNIT"/>
    <property type="match status" value="1"/>
</dbReference>
<dbReference type="SUPFAM" id="SSF46977">
    <property type="entry name" value="Succinate dehydrogenase/fumarate reductase flavoprotein C-terminal domain"/>
    <property type="match status" value="1"/>
</dbReference>
<evidence type="ECO:0000259" key="3">
    <source>
        <dbReference type="Pfam" id="PF00890"/>
    </source>
</evidence>
<dbReference type="SUPFAM" id="SSF51905">
    <property type="entry name" value="FAD/NAD(P)-binding domain"/>
    <property type="match status" value="1"/>
</dbReference>
<organism evidence="5">
    <name type="scientific">Aerophobetes bacterium</name>
    <dbReference type="NCBI Taxonomy" id="2030807"/>
    <lineage>
        <taxon>Bacteria</taxon>
        <taxon>Candidatus Aerophobota</taxon>
    </lineage>
</organism>
<feature type="domain" description="FAD-dependent oxidoreductase 2 FAD-binding" evidence="3">
    <location>
        <begin position="7"/>
        <end position="436"/>
    </location>
</feature>
<dbReference type="InterPro" id="IPR015939">
    <property type="entry name" value="Fum_Rdtase/Succ_DH_flav-like_C"/>
</dbReference>
<evidence type="ECO:0000256" key="1">
    <source>
        <dbReference type="ARBA" id="ARBA00022630"/>
    </source>
</evidence>
<evidence type="ECO:0000259" key="4">
    <source>
        <dbReference type="Pfam" id="PF02910"/>
    </source>
</evidence>
<dbReference type="Gene3D" id="3.90.700.10">
    <property type="entry name" value="Succinate dehydrogenase/fumarate reductase flavoprotein, catalytic domain"/>
    <property type="match status" value="2"/>
</dbReference>
<dbReference type="InterPro" id="IPR036188">
    <property type="entry name" value="FAD/NAD-bd_sf"/>
</dbReference>
<feature type="domain" description="Fumarate reductase/succinate dehydrogenase flavoprotein-like C-terminal" evidence="4">
    <location>
        <begin position="490"/>
        <end position="605"/>
    </location>
</feature>
<dbReference type="PANTHER" id="PTHR11632:SF51">
    <property type="entry name" value="SUCCINATE DEHYDROGENASE [UBIQUINONE] FLAVOPROTEIN SUBUNIT, MITOCHONDRIAL"/>
    <property type="match status" value="1"/>
</dbReference>
<keyword evidence="2" id="KW-0560">Oxidoreductase</keyword>
<gene>
    <name evidence="5" type="ORF">ENL39_04380</name>
</gene>
<comment type="caution">
    <text evidence="5">The sequence shown here is derived from an EMBL/GenBank/DDBJ whole genome shotgun (WGS) entry which is preliminary data.</text>
</comment>
<keyword evidence="1" id="KW-0285">Flavoprotein</keyword>
<name>A0A7V5HZB8_UNCAE</name>
<dbReference type="PIRSF" id="PIRSF000171">
    <property type="entry name" value="SDHA_APRA_LASPO"/>
    <property type="match status" value="1"/>
</dbReference>
<dbReference type="InterPro" id="IPR003953">
    <property type="entry name" value="FAD-dep_OxRdtase_2_FAD-bd"/>
</dbReference>
<dbReference type="GO" id="GO:0050660">
    <property type="term" value="F:flavin adenine dinucleotide binding"/>
    <property type="evidence" value="ECO:0007669"/>
    <property type="project" value="TreeGrafter"/>
</dbReference>
<sequence>MKEYACDVLVIGGGGAGLRAAVAAAEKDSMAKIILALKGKLGISGVTATACSDRMAFHVTLPFTQPVKENNWKYHAEDIYKLGGYASDEDLAQILARNSREAFEYLDRLGVPWIKKGDKPDQFLTDGSMYARACYTGPYTAIHIEEVLIKRIKETQVKIMENIFIVDLIISSSENRVVGALGLDEKDNPIIFKSKATILATGGAGEVFAVSVYPREMTGDGYAMAYRAGADLVNMEFIQIGLSSVATKLACSGSMMRAIPRFVNDKGEEFLEKYFPRNSSLSEIYLTVFQKGASWPISFEHKSHLIDIAVYKEIREGKKVYLDYTRNPKNLKWEELREISNWYKKVKGIDLLSGEELRKIPLERLRRINPEILSWFEKRGFDLMKEGKIEIAPAAQHFQGGVKIRRRAETSVKGLFAAGECAGGQHGANRPGGNALLDCQVFGKIAGLSAIDETGRIGRYKIESKDVEKIYNILKDLNCKSKGEKALLVRSQIQELLFSHASIIRTEEGLSKAFERLREVEREGISVDEKGIKFALETLNLLKVAQMVVGSAMIRKESRGPHIYYRRFEDPEPLPKDDNSWKNKYIVIRKRGEKMQFEIKSVVVVQKSMNHN</sequence>
<accession>A0A7V5HZB8</accession>